<dbReference type="EMBL" id="QWDD01000001">
    <property type="protein sequence ID" value="RNJ50102.1"/>
    <property type="molecule type" value="Genomic_DNA"/>
</dbReference>
<feature type="compositionally biased region" description="Basic residues" evidence="1">
    <location>
        <begin position="50"/>
        <end position="66"/>
    </location>
</feature>
<evidence type="ECO:0000256" key="1">
    <source>
        <dbReference type="SAM" id="MobiDB-lite"/>
    </source>
</evidence>
<organism evidence="2 3">
    <name type="scientific">Methylocystis hirsuta</name>
    <dbReference type="NCBI Taxonomy" id="369798"/>
    <lineage>
        <taxon>Bacteria</taxon>
        <taxon>Pseudomonadati</taxon>
        <taxon>Pseudomonadota</taxon>
        <taxon>Alphaproteobacteria</taxon>
        <taxon>Hyphomicrobiales</taxon>
        <taxon>Methylocystaceae</taxon>
        <taxon>Methylocystis</taxon>
    </lineage>
</organism>
<gene>
    <name evidence="2" type="ORF">D1O30_11355</name>
</gene>
<keyword evidence="3" id="KW-1185">Reference proteome</keyword>
<sequence length="247" mass="26812">MRLNRQVATGIAGALAVALAFVSPLDALAQGDFLDFLFGPDRSPAFSSHRSWRPMRARSRQPRRAPKTSIHYAKPEAVGASDTDSMSGGGYCVRACDGYYFPLVKLSRISGQQSCEFACPSARVQLYQGASIEQARNAKGQRYSALPAAFSFRDKLTAGCLCNNPAASRDYYLGLSRRDPTLQTGDIVIGEKDAFIYSRSSLVSVSHASRQIRARLRGVLSRNIAPDAARASHQGAVALNKTQRPPK</sequence>
<feature type="region of interest" description="Disordered" evidence="1">
    <location>
        <begin position="46"/>
        <end position="76"/>
    </location>
</feature>
<proteinExistence type="predicted"/>
<name>A0A3M9XQQ1_9HYPH</name>
<dbReference type="OrthoDB" id="7850882at2"/>
<dbReference type="RefSeq" id="WP_123176053.1">
    <property type="nucleotide sequence ID" value="NZ_QWDD01000001.1"/>
</dbReference>
<dbReference type="AlphaFoldDB" id="A0A3M9XQQ1"/>
<comment type="caution">
    <text evidence="2">The sequence shown here is derived from an EMBL/GenBank/DDBJ whole genome shotgun (WGS) entry which is preliminary data.</text>
</comment>
<accession>A0A3M9XQQ1</accession>
<dbReference type="Pfam" id="PF11064">
    <property type="entry name" value="DUF2865"/>
    <property type="match status" value="1"/>
</dbReference>
<dbReference type="Proteomes" id="UP000268623">
    <property type="component" value="Unassembled WGS sequence"/>
</dbReference>
<reference evidence="2 3" key="1">
    <citation type="submission" date="2018-08" db="EMBL/GenBank/DDBJ databases">
        <title>Genome sequence of Methylocystis hirsuta CSC1, a methanotroph able to accumulate PHAs.</title>
        <authorList>
            <person name="Bordel S."/>
            <person name="Rodriguez E."/>
            <person name="Gancedo J."/>
            <person name="Munoz R."/>
        </authorList>
    </citation>
    <scope>NUCLEOTIDE SEQUENCE [LARGE SCALE GENOMIC DNA]</scope>
    <source>
        <strain evidence="2 3">CSC1</strain>
    </source>
</reference>
<dbReference type="InterPro" id="IPR021293">
    <property type="entry name" value="DUF2865"/>
</dbReference>
<evidence type="ECO:0000313" key="2">
    <source>
        <dbReference type="EMBL" id="RNJ50102.1"/>
    </source>
</evidence>
<evidence type="ECO:0000313" key="3">
    <source>
        <dbReference type="Proteomes" id="UP000268623"/>
    </source>
</evidence>
<protein>
    <submittedName>
        <fullName evidence="2">DUF2865 domain-containing protein</fullName>
    </submittedName>
</protein>